<organism evidence="2 3">
    <name type="scientific">Nocardioides nanhaiensis</name>
    <dbReference type="NCBI Taxonomy" id="1476871"/>
    <lineage>
        <taxon>Bacteria</taxon>
        <taxon>Bacillati</taxon>
        <taxon>Actinomycetota</taxon>
        <taxon>Actinomycetes</taxon>
        <taxon>Propionibacteriales</taxon>
        <taxon>Nocardioidaceae</taxon>
        <taxon>Nocardioides</taxon>
    </lineage>
</organism>
<keyword evidence="3" id="KW-1185">Reference proteome</keyword>
<keyword evidence="1" id="KW-1133">Transmembrane helix</keyword>
<keyword evidence="1" id="KW-0812">Transmembrane</keyword>
<protein>
    <submittedName>
        <fullName evidence="2">Uncharacterized protein</fullName>
    </submittedName>
</protein>
<evidence type="ECO:0000313" key="3">
    <source>
        <dbReference type="Proteomes" id="UP001500621"/>
    </source>
</evidence>
<reference evidence="3" key="1">
    <citation type="journal article" date="2019" name="Int. J. Syst. Evol. Microbiol.">
        <title>The Global Catalogue of Microorganisms (GCM) 10K type strain sequencing project: providing services to taxonomists for standard genome sequencing and annotation.</title>
        <authorList>
            <consortium name="The Broad Institute Genomics Platform"/>
            <consortium name="The Broad Institute Genome Sequencing Center for Infectious Disease"/>
            <person name="Wu L."/>
            <person name="Ma J."/>
        </authorList>
    </citation>
    <scope>NUCLEOTIDE SEQUENCE [LARGE SCALE GENOMIC DNA]</scope>
    <source>
        <strain evidence="3">JCM 18127</strain>
    </source>
</reference>
<name>A0ABP8WQ68_9ACTN</name>
<keyword evidence="1" id="KW-0472">Membrane</keyword>
<dbReference type="RefSeq" id="WP_345267804.1">
    <property type="nucleotide sequence ID" value="NZ_BAABIM010000003.1"/>
</dbReference>
<comment type="caution">
    <text evidence="2">The sequence shown here is derived from an EMBL/GenBank/DDBJ whole genome shotgun (WGS) entry which is preliminary data.</text>
</comment>
<sequence length="47" mass="5095">MDEEGWTKDQPSPGWRGFIVDVAVLLTCVVGALSLAWLVFALTFPSA</sequence>
<evidence type="ECO:0000313" key="2">
    <source>
        <dbReference type="EMBL" id="GAA4692259.1"/>
    </source>
</evidence>
<evidence type="ECO:0000256" key="1">
    <source>
        <dbReference type="SAM" id="Phobius"/>
    </source>
</evidence>
<proteinExistence type="predicted"/>
<gene>
    <name evidence="2" type="ORF">GCM10023226_32780</name>
</gene>
<dbReference type="Proteomes" id="UP001500621">
    <property type="component" value="Unassembled WGS sequence"/>
</dbReference>
<feature type="transmembrane region" description="Helical" evidence="1">
    <location>
        <begin position="18"/>
        <end position="44"/>
    </location>
</feature>
<dbReference type="EMBL" id="BAABIM010000003">
    <property type="protein sequence ID" value="GAA4692259.1"/>
    <property type="molecule type" value="Genomic_DNA"/>
</dbReference>
<accession>A0ABP8WQ68</accession>